<dbReference type="AlphaFoldDB" id="A0AAW4MU66"/>
<gene>
    <name evidence="1" type="ORF">KSW82_00245</name>
</gene>
<protein>
    <submittedName>
        <fullName evidence="1">PD-(D/E)XK nuclease-like domain-containing protein</fullName>
    </submittedName>
</protein>
<proteinExistence type="predicted"/>
<reference evidence="1" key="1">
    <citation type="submission" date="2021-06" db="EMBL/GenBank/DDBJ databases">
        <title>Collection of gut derived symbiotic bacterial strains cultured from healthy donors.</title>
        <authorList>
            <person name="Lin H."/>
            <person name="Littmann E."/>
            <person name="Pamer E.G."/>
        </authorList>
    </citation>
    <scope>NUCLEOTIDE SEQUENCE</scope>
    <source>
        <strain evidence="1">MSK.21.74</strain>
    </source>
</reference>
<name>A0AAW4MU66_9BACT</name>
<sequence>MNPDEYYNRKEVSNSDLTELKNLLHPRMQFGNKEMAFHFGNLVDAMITEPDRVDYYHYKVNDEQYTEEEFLHAQDMHNALRHEARRDPFLAKVLELSDTQRFMVNKAQPFEYCEFPFALDTRCKWDWWLDFAGFGGDLKTTFAETQKQFDEAVDFFDWDRSRAWYMDIAHSPRDFIYGISKKNNRIFKKFISRDDEIYRRGREKYEELAFQYWCLNPIAV</sequence>
<dbReference type="EMBL" id="JAHOEI010000001">
    <property type="protein sequence ID" value="MBV3386181.1"/>
    <property type="molecule type" value="Genomic_DNA"/>
</dbReference>
<comment type="caution">
    <text evidence="1">The sequence shown here is derived from an EMBL/GenBank/DDBJ whole genome shotgun (WGS) entry which is preliminary data.</text>
</comment>
<evidence type="ECO:0000313" key="2">
    <source>
        <dbReference type="Proteomes" id="UP001196765"/>
    </source>
</evidence>
<dbReference type="Proteomes" id="UP001196765">
    <property type="component" value="Unassembled WGS sequence"/>
</dbReference>
<evidence type="ECO:0000313" key="1">
    <source>
        <dbReference type="EMBL" id="MBV3386181.1"/>
    </source>
</evidence>
<accession>A0AAW4MU66</accession>
<organism evidence="1 2">
    <name type="scientific">Segatella copri</name>
    <dbReference type="NCBI Taxonomy" id="165179"/>
    <lineage>
        <taxon>Bacteria</taxon>
        <taxon>Pseudomonadati</taxon>
        <taxon>Bacteroidota</taxon>
        <taxon>Bacteroidia</taxon>
        <taxon>Bacteroidales</taxon>
        <taxon>Prevotellaceae</taxon>
        <taxon>Segatella</taxon>
    </lineage>
</organism>